<comment type="caution">
    <text evidence="1">The sequence shown here is derived from an EMBL/GenBank/DDBJ whole genome shotgun (WGS) entry which is preliminary data.</text>
</comment>
<protein>
    <submittedName>
        <fullName evidence="1">Uncharacterized protein</fullName>
    </submittedName>
</protein>
<organism evidence="1 2">
    <name type="scientific">Microbulbifer rhizosphaerae</name>
    <dbReference type="NCBI Taxonomy" id="1562603"/>
    <lineage>
        <taxon>Bacteria</taxon>
        <taxon>Pseudomonadati</taxon>
        <taxon>Pseudomonadota</taxon>
        <taxon>Gammaproteobacteria</taxon>
        <taxon>Cellvibrionales</taxon>
        <taxon>Microbulbiferaceae</taxon>
        <taxon>Microbulbifer</taxon>
    </lineage>
</organism>
<feature type="non-terminal residue" evidence="1">
    <location>
        <position position="485"/>
    </location>
</feature>
<proteinExistence type="predicted"/>
<name>A0A7W4WGC5_9GAMM</name>
<sequence>TGSAITNTFTRPPNQPYTYGSTATIAEQYTKTDPRTLTVTSQVQTNDATQPYAYSTTALKRVAAPANEARTVTVYREHSSVNSASSYTKLKPGAFSARTAGVDSESSWGYDRFAYWNLNVTVTRNDAGLPSGYDGTFSYTVSSSTWDGSVDLTKYFGDNLPAGNYSVEVIASEMREYYADGNGGLYDNGSYTGTKSYNVGTRIKWTDPSYGQYKTTKFYYKSTSSSSWTARSFTSSGHTNTVTWHNPNGGNFNFRIDYLNGDSQGGVNEVAMQGVGSFSTIATSNQSLSTTFKGIATTDSASNSSVMKYYTGTLPTNITSIKAVSTNRATGVSYTAWTYPQDIVRDGFSWDGKVNLRIGSELPNGQYDIALTVNGSLLPSTIYYELGTQYEYDPTIITWPLSTQPEGAAAVFKYRTLGSTGSWAEVSPVESGSNHEANLGVLGDDSKVFDYEYVIEYKNGNNVVKSTSGTFSVAKDGTTTDSSPI</sequence>
<dbReference type="EMBL" id="JACHWZ010000071">
    <property type="protein sequence ID" value="MBB3063729.1"/>
    <property type="molecule type" value="Genomic_DNA"/>
</dbReference>
<keyword evidence="2" id="KW-1185">Reference proteome</keyword>
<dbReference type="AlphaFoldDB" id="A0A7W4WGC5"/>
<evidence type="ECO:0000313" key="1">
    <source>
        <dbReference type="EMBL" id="MBB3063729.1"/>
    </source>
</evidence>
<dbReference type="Proteomes" id="UP000535937">
    <property type="component" value="Unassembled WGS sequence"/>
</dbReference>
<accession>A0A7W4WGC5</accession>
<evidence type="ECO:0000313" key="2">
    <source>
        <dbReference type="Proteomes" id="UP000535937"/>
    </source>
</evidence>
<dbReference type="RefSeq" id="WP_183464144.1">
    <property type="nucleotide sequence ID" value="NZ_JACHWZ010000071.1"/>
</dbReference>
<reference evidence="1 2" key="1">
    <citation type="submission" date="2020-08" db="EMBL/GenBank/DDBJ databases">
        <title>Genomic Encyclopedia of Type Strains, Phase III (KMG-III): the genomes of soil and plant-associated and newly described type strains.</title>
        <authorList>
            <person name="Whitman W."/>
        </authorList>
    </citation>
    <scope>NUCLEOTIDE SEQUENCE [LARGE SCALE GENOMIC DNA]</scope>
    <source>
        <strain evidence="1 2">CECT 8799</strain>
    </source>
</reference>
<feature type="non-terminal residue" evidence="1">
    <location>
        <position position="1"/>
    </location>
</feature>
<gene>
    <name evidence="1" type="ORF">FHS09_004607</name>
</gene>